<comment type="caution">
    <text evidence="1">The sequence shown here is derived from an EMBL/GenBank/DDBJ whole genome shotgun (WGS) entry which is preliminary data.</text>
</comment>
<organism evidence="1 2">
    <name type="scientific">Sporotomaculum syntrophicum</name>
    <dbReference type="NCBI Taxonomy" id="182264"/>
    <lineage>
        <taxon>Bacteria</taxon>
        <taxon>Bacillati</taxon>
        <taxon>Bacillota</taxon>
        <taxon>Clostridia</taxon>
        <taxon>Eubacteriales</taxon>
        <taxon>Desulfallaceae</taxon>
        <taxon>Sporotomaculum</taxon>
    </lineage>
</organism>
<dbReference type="Proteomes" id="UP000798488">
    <property type="component" value="Unassembled WGS sequence"/>
</dbReference>
<dbReference type="AntiFam" id="ANF00225">
    <property type="entry name" value="Shadow ORF (opposite tuf)"/>
</dbReference>
<name>A0A9D3AXJ5_9FIRM</name>
<keyword evidence="2" id="KW-1185">Reference proteome</keyword>
<protein>
    <submittedName>
        <fullName evidence="1">Uncharacterized protein</fullName>
    </submittedName>
</protein>
<sequence>MPATFFFGQHVDFCVKFGMGLDAARFGQHLAAFDLFAIYTAQQAAYVVARFTAVQDLAEHFYAGDYGLARFIHQAYDFYVFAYFYGTAFDTSCCYGATTCDGEYVFYRH</sequence>
<dbReference type="AlphaFoldDB" id="A0A9D3AXJ5"/>
<proteinExistence type="predicted"/>
<evidence type="ECO:0000313" key="2">
    <source>
        <dbReference type="Proteomes" id="UP000798488"/>
    </source>
</evidence>
<accession>A0A9D3AXJ5</accession>
<gene>
    <name evidence="1" type="ORF">SPSYN_03146</name>
</gene>
<reference evidence="1" key="1">
    <citation type="submission" date="2016-02" db="EMBL/GenBank/DDBJ databases">
        <title>Draft Genome Sequence of Sporotomaculum syntrophicum Strain FB, a Syntrophic Benzoate Degrader.</title>
        <authorList>
            <person name="Nobu M.K."/>
            <person name="Narihiro T."/>
            <person name="Qiu Y.-L."/>
            <person name="Ohashi A."/>
            <person name="Liu W.-T."/>
            <person name="Yuji S."/>
        </authorList>
    </citation>
    <scope>NUCLEOTIDE SEQUENCE</scope>
    <source>
        <strain evidence="1">FB</strain>
    </source>
</reference>
<dbReference type="EMBL" id="LSRS01000031">
    <property type="protein sequence ID" value="KAF1083713.1"/>
    <property type="molecule type" value="Genomic_DNA"/>
</dbReference>
<evidence type="ECO:0000313" key="1">
    <source>
        <dbReference type="EMBL" id="KAF1083713.1"/>
    </source>
</evidence>